<dbReference type="Pfam" id="PF13546">
    <property type="entry name" value="DDE_5"/>
    <property type="match status" value="1"/>
</dbReference>
<dbReference type="PANTHER" id="PTHR33627:SF1">
    <property type="entry name" value="TRANSPOSASE"/>
    <property type="match status" value="1"/>
</dbReference>
<dbReference type="Proteomes" id="UP000184315">
    <property type="component" value="Unassembled WGS sequence"/>
</dbReference>
<dbReference type="InterPro" id="IPR039365">
    <property type="entry name" value="IS701-like"/>
</dbReference>
<name>A0A1J1LGX8_9CYAN</name>
<evidence type="ECO:0000313" key="2">
    <source>
        <dbReference type="EMBL" id="CUR31172.1"/>
    </source>
</evidence>
<reference evidence="3" key="1">
    <citation type="submission" date="2015-10" db="EMBL/GenBank/DDBJ databases">
        <authorList>
            <person name="Regsiter A."/>
            <person name="william w."/>
        </authorList>
    </citation>
    <scope>NUCLEOTIDE SEQUENCE [LARGE SCALE GENOMIC DNA]</scope>
</reference>
<sequence length="95" mass="10536">MELNQRRLEVMNQCKQTQVSRGFTLIIDDSGHRKSGNFTEGVGRQYIGEIGKTDNGIVAVTSHLYDGKKSLPLDIELYPSSVSLRGVKLENKPDG</sequence>
<dbReference type="AlphaFoldDB" id="A0A1J1LGX8"/>
<organism evidence="2 3">
    <name type="scientific">Planktothrix tepida PCC 9214</name>
    <dbReference type="NCBI Taxonomy" id="671072"/>
    <lineage>
        <taxon>Bacteria</taxon>
        <taxon>Bacillati</taxon>
        <taxon>Cyanobacteriota</taxon>
        <taxon>Cyanophyceae</taxon>
        <taxon>Oscillatoriophycideae</taxon>
        <taxon>Oscillatoriales</taxon>
        <taxon>Microcoleaceae</taxon>
        <taxon>Planktothrix</taxon>
    </lineage>
</organism>
<dbReference type="EMBL" id="CZDF01000132">
    <property type="protein sequence ID" value="CUR31172.1"/>
    <property type="molecule type" value="Genomic_DNA"/>
</dbReference>
<keyword evidence="3" id="KW-1185">Reference proteome</keyword>
<accession>A0A1J1LGX8</accession>
<dbReference type="InterPro" id="IPR038721">
    <property type="entry name" value="IS701-like_DDE_dom"/>
</dbReference>
<evidence type="ECO:0000313" key="3">
    <source>
        <dbReference type="Proteomes" id="UP000184315"/>
    </source>
</evidence>
<evidence type="ECO:0000259" key="1">
    <source>
        <dbReference type="Pfam" id="PF13546"/>
    </source>
</evidence>
<dbReference type="STRING" id="671072.PL9214290763"/>
<dbReference type="PANTHER" id="PTHR33627">
    <property type="entry name" value="TRANSPOSASE"/>
    <property type="match status" value="1"/>
</dbReference>
<feature type="domain" description="Transposase IS701-like DDE" evidence="1">
    <location>
        <begin position="19"/>
        <end position="81"/>
    </location>
</feature>
<protein>
    <submittedName>
        <fullName evidence="2">Transposase</fullName>
    </submittedName>
</protein>
<gene>
    <name evidence="2" type="ORF">PL9214290763</name>
</gene>
<proteinExistence type="predicted"/>